<accession>A0A8J3G2Q6</accession>
<dbReference type="AlphaFoldDB" id="A0A8J3G2Q6"/>
<organism evidence="1 2">
    <name type="scientific">Algimonas arctica</name>
    <dbReference type="NCBI Taxonomy" id="1479486"/>
    <lineage>
        <taxon>Bacteria</taxon>
        <taxon>Pseudomonadati</taxon>
        <taxon>Pseudomonadota</taxon>
        <taxon>Alphaproteobacteria</taxon>
        <taxon>Maricaulales</taxon>
        <taxon>Robiginitomaculaceae</taxon>
        <taxon>Algimonas</taxon>
    </lineage>
</organism>
<reference evidence="1" key="2">
    <citation type="submission" date="2020-09" db="EMBL/GenBank/DDBJ databases">
        <authorList>
            <person name="Sun Q."/>
            <person name="Kim S."/>
        </authorList>
    </citation>
    <scope>NUCLEOTIDE SEQUENCE</scope>
    <source>
        <strain evidence="1">KCTC 32513</strain>
    </source>
</reference>
<dbReference type="Proteomes" id="UP000634004">
    <property type="component" value="Unassembled WGS sequence"/>
</dbReference>
<gene>
    <name evidence="1" type="ORF">GCM10009069_19910</name>
</gene>
<reference evidence="1" key="1">
    <citation type="journal article" date="2014" name="Int. J. Syst. Evol. Microbiol.">
        <title>Complete genome sequence of Corynebacterium casei LMG S-19264T (=DSM 44701T), isolated from a smear-ripened cheese.</title>
        <authorList>
            <consortium name="US DOE Joint Genome Institute (JGI-PGF)"/>
            <person name="Walter F."/>
            <person name="Albersmeier A."/>
            <person name="Kalinowski J."/>
            <person name="Ruckert C."/>
        </authorList>
    </citation>
    <scope>NUCLEOTIDE SEQUENCE</scope>
    <source>
        <strain evidence="1">KCTC 32513</strain>
    </source>
</reference>
<protein>
    <submittedName>
        <fullName evidence="1">Uncharacterized protein</fullName>
    </submittedName>
</protein>
<evidence type="ECO:0000313" key="1">
    <source>
        <dbReference type="EMBL" id="GHA96893.1"/>
    </source>
</evidence>
<evidence type="ECO:0000313" key="2">
    <source>
        <dbReference type="Proteomes" id="UP000634004"/>
    </source>
</evidence>
<sequence>MADPAGVAAGGVVQAHAAPASARVKASASDGAWAGQAVRDVEEGMSYDWL</sequence>
<proteinExistence type="predicted"/>
<name>A0A8J3G2Q6_9PROT</name>
<comment type="caution">
    <text evidence="1">The sequence shown here is derived from an EMBL/GenBank/DDBJ whole genome shotgun (WGS) entry which is preliminary data.</text>
</comment>
<keyword evidence="2" id="KW-1185">Reference proteome</keyword>
<dbReference type="EMBL" id="BMZH01000007">
    <property type="protein sequence ID" value="GHA96893.1"/>
    <property type="molecule type" value="Genomic_DNA"/>
</dbReference>